<protein>
    <recommendedName>
        <fullName evidence="3">DUF1670 domain-containing protein</fullName>
    </recommendedName>
</protein>
<accession>A0A1G9RWP4</accession>
<evidence type="ECO:0000313" key="2">
    <source>
        <dbReference type="Proteomes" id="UP000199476"/>
    </source>
</evidence>
<dbReference type="InterPro" id="IPR012872">
    <property type="entry name" value="DUF1670"/>
</dbReference>
<keyword evidence="2" id="KW-1185">Reference proteome</keyword>
<name>A0A1G9RWP4_9FIRM</name>
<proteinExistence type="predicted"/>
<reference evidence="1 2" key="1">
    <citation type="submission" date="2016-10" db="EMBL/GenBank/DDBJ databases">
        <authorList>
            <person name="de Groot N.N."/>
        </authorList>
    </citation>
    <scope>NUCLEOTIDE SEQUENCE [LARGE SCALE GENOMIC DNA]</scope>
    <source>
        <strain evidence="1 2">SLAS-1</strain>
    </source>
</reference>
<sequence>MTKGPFSNLDKRTFKQAVVELLENEYKILGSHKVLKLIAEDIAQLDHKYHHRKKEQALGSLTWVSTSDENDKPSLGQKLEEYKQEVVNLPYITEEDIELKRQKVSKIEHDKIRIERLAKAAKEKGALLTVEELAAILNRSTATISKRIKEYHKENDDILPLKGYMLDMGRGTTHKRKILKLYEEGLQPPDIARKTNHSQQAVDRYIKDYERVKFLVRRGIEPAQIQHMTGRGKSVIEQYIEIIEHYHPDHGNDEEES</sequence>
<evidence type="ECO:0008006" key="3">
    <source>
        <dbReference type="Google" id="ProtNLM"/>
    </source>
</evidence>
<evidence type="ECO:0000313" key="1">
    <source>
        <dbReference type="EMBL" id="SDM27708.1"/>
    </source>
</evidence>
<organism evidence="1 2">
    <name type="scientific">Halarsenatibacter silvermanii</name>
    <dbReference type="NCBI Taxonomy" id="321763"/>
    <lineage>
        <taxon>Bacteria</taxon>
        <taxon>Bacillati</taxon>
        <taxon>Bacillota</taxon>
        <taxon>Clostridia</taxon>
        <taxon>Halanaerobiales</taxon>
        <taxon>Halarsenatibacteraceae</taxon>
        <taxon>Halarsenatibacter</taxon>
    </lineage>
</organism>
<dbReference type="Proteomes" id="UP000199476">
    <property type="component" value="Unassembled WGS sequence"/>
</dbReference>
<dbReference type="AlphaFoldDB" id="A0A1G9RWP4"/>
<gene>
    <name evidence="1" type="ORF">SAMN04488692_12436</name>
</gene>
<dbReference type="RefSeq" id="WP_089761627.1">
    <property type="nucleotide sequence ID" value="NZ_FNGO01000024.1"/>
</dbReference>
<dbReference type="OrthoDB" id="2112277at2"/>
<dbReference type="EMBL" id="FNGO01000024">
    <property type="protein sequence ID" value="SDM27708.1"/>
    <property type="molecule type" value="Genomic_DNA"/>
</dbReference>
<dbReference type="Pfam" id="PF07900">
    <property type="entry name" value="DUF1670"/>
    <property type="match status" value="1"/>
</dbReference>